<feature type="disulfide bond" evidence="18">
    <location>
        <begin position="701"/>
        <end position="711"/>
    </location>
</feature>
<feature type="disulfide bond" evidence="17">
    <location>
        <begin position="613"/>
        <end position="628"/>
    </location>
</feature>
<gene>
    <name evidence="25" type="ORF">BaRGS_00026421</name>
</gene>
<feature type="disulfide bond" evidence="17">
    <location>
        <begin position="406"/>
        <end position="421"/>
    </location>
</feature>
<dbReference type="SUPFAM" id="SSF56436">
    <property type="entry name" value="C-type lectin-like"/>
    <property type="match status" value="1"/>
</dbReference>
<comment type="caution">
    <text evidence="25">The sequence shown here is derived from an EMBL/GenBank/DDBJ whole genome shotgun (WGS) entry which is preliminary data.</text>
</comment>
<comment type="subcellular location">
    <subcellularLocation>
        <location evidence="2">Secreted</location>
    </subcellularLocation>
</comment>
<dbReference type="InterPro" id="IPR016186">
    <property type="entry name" value="C-type_lectin-like/link_sf"/>
</dbReference>
<dbReference type="PROSITE" id="PS50070">
    <property type="entry name" value="KRINGLE_2"/>
    <property type="match status" value="1"/>
</dbReference>
<keyword evidence="6 19" id="KW-0645">Protease</keyword>
<dbReference type="Pfam" id="PF00024">
    <property type="entry name" value="PAN_1"/>
    <property type="match status" value="1"/>
</dbReference>
<dbReference type="CDD" id="cd00037">
    <property type="entry name" value="CLECT"/>
    <property type="match status" value="1"/>
</dbReference>
<dbReference type="GO" id="GO:0007599">
    <property type="term" value="P:hemostasis"/>
    <property type="evidence" value="ECO:0007669"/>
    <property type="project" value="UniProtKB-KW"/>
</dbReference>
<dbReference type="InterPro" id="IPR018056">
    <property type="entry name" value="Kringle_CS"/>
</dbReference>
<comment type="function">
    <text evidence="1">Plays a role in neuronal plasticity and the proteolytic action may subserve structural reorganizations associated with learning and memory operations.</text>
</comment>
<keyword evidence="8" id="KW-0732">Signal</keyword>
<dbReference type="SUPFAM" id="SSF57414">
    <property type="entry name" value="Hairpin loop containing domain-like"/>
    <property type="match status" value="1"/>
</dbReference>
<dbReference type="PRINTS" id="PR00018">
    <property type="entry name" value="KRINGLE"/>
</dbReference>
<dbReference type="Pfam" id="PF00089">
    <property type="entry name" value="Trypsin"/>
    <property type="match status" value="1"/>
</dbReference>
<dbReference type="SMART" id="SM00192">
    <property type="entry name" value="LDLa"/>
    <property type="match status" value="2"/>
</dbReference>
<evidence type="ECO:0000256" key="14">
    <source>
        <dbReference type="ARBA" id="ARBA00023180"/>
    </source>
</evidence>
<feature type="non-terminal residue" evidence="25">
    <location>
        <position position="1"/>
    </location>
</feature>
<dbReference type="PROSITE" id="PS50240">
    <property type="entry name" value="TRYPSIN_DOM"/>
    <property type="match status" value="1"/>
</dbReference>
<dbReference type="Pfam" id="PF00059">
    <property type="entry name" value="Lectin_C"/>
    <property type="match status" value="1"/>
</dbReference>
<dbReference type="InterPro" id="IPR038178">
    <property type="entry name" value="Kringle_sf"/>
</dbReference>
<dbReference type="FunFam" id="2.40.10.10:FF:000003">
    <property type="entry name" value="Transmembrane serine protease 3"/>
    <property type="match status" value="1"/>
</dbReference>
<dbReference type="Gene3D" id="3.10.250.10">
    <property type="entry name" value="SRCR-like domain"/>
    <property type="match status" value="4"/>
</dbReference>
<dbReference type="InterPro" id="IPR002172">
    <property type="entry name" value="LDrepeatLR_classA_rpt"/>
</dbReference>
<evidence type="ECO:0000256" key="2">
    <source>
        <dbReference type="ARBA" id="ARBA00004613"/>
    </source>
</evidence>
<dbReference type="Pfam" id="PF00530">
    <property type="entry name" value="SRCR"/>
    <property type="match status" value="4"/>
</dbReference>
<evidence type="ECO:0000313" key="25">
    <source>
        <dbReference type="EMBL" id="KAK7482293.1"/>
    </source>
</evidence>
<dbReference type="PANTHER" id="PTHR48071">
    <property type="entry name" value="SRCR DOMAIN-CONTAINING PROTEIN"/>
    <property type="match status" value="1"/>
</dbReference>
<evidence type="ECO:0000259" key="21">
    <source>
        <dbReference type="PROSITE" id="PS50070"/>
    </source>
</evidence>
<dbReference type="InterPro" id="IPR001254">
    <property type="entry name" value="Trypsin_dom"/>
</dbReference>
<feature type="domain" description="Apple" evidence="24">
    <location>
        <begin position="421"/>
        <end position="503"/>
    </location>
</feature>
<dbReference type="InterPro" id="IPR013806">
    <property type="entry name" value="Kringle-like"/>
</dbReference>
<dbReference type="Gene3D" id="4.10.400.10">
    <property type="entry name" value="Low-density Lipoprotein Receptor"/>
    <property type="match status" value="1"/>
</dbReference>
<dbReference type="PRINTS" id="PR00258">
    <property type="entry name" value="SPERACTRCPTR"/>
</dbReference>
<dbReference type="PROSITE" id="PS50948">
    <property type="entry name" value="PAN"/>
    <property type="match status" value="1"/>
</dbReference>
<feature type="domain" description="SRCR" evidence="23">
    <location>
        <begin position="733"/>
        <end position="835"/>
    </location>
</feature>
<feature type="domain" description="SRCR" evidence="23">
    <location>
        <begin position="514"/>
        <end position="586"/>
    </location>
</feature>
<dbReference type="SMART" id="SM00034">
    <property type="entry name" value="CLECT"/>
    <property type="match status" value="1"/>
</dbReference>
<evidence type="ECO:0000256" key="11">
    <source>
        <dbReference type="ARBA" id="ARBA00022825"/>
    </source>
</evidence>
<feature type="domain" description="Kringle" evidence="21">
    <location>
        <begin position="335"/>
        <end position="421"/>
    </location>
</feature>
<dbReference type="GO" id="GO:0005576">
    <property type="term" value="C:extracellular region"/>
    <property type="evidence" value="ECO:0007669"/>
    <property type="project" value="UniProtKB-SubCell"/>
</dbReference>
<feature type="disulfide bond" evidence="18">
    <location>
        <begin position="804"/>
        <end position="814"/>
    </location>
</feature>
<dbReference type="SUPFAM" id="SSF56487">
    <property type="entry name" value="SRCR-like"/>
    <property type="match status" value="4"/>
</dbReference>
<keyword evidence="10 19" id="KW-0378">Hydrolase</keyword>
<evidence type="ECO:0000259" key="24">
    <source>
        <dbReference type="PROSITE" id="PS50948"/>
    </source>
</evidence>
<keyword evidence="13" id="KW-0675">Receptor</keyword>
<dbReference type="InterPro" id="IPR001190">
    <property type="entry name" value="SRCR"/>
</dbReference>
<dbReference type="FunFam" id="3.10.250.10:FF:000011">
    <property type="entry name" value="Scavenger receptor class A member 5"/>
    <property type="match status" value="1"/>
</dbReference>
<evidence type="ECO:0000256" key="5">
    <source>
        <dbReference type="ARBA" id="ARBA00022572"/>
    </source>
</evidence>
<dbReference type="InterPro" id="IPR009003">
    <property type="entry name" value="Peptidase_S1_PA"/>
</dbReference>
<dbReference type="GO" id="GO:0008236">
    <property type="term" value="F:serine-type peptidase activity"/>
    <property type="evidence" value="ECO:0007669"/>
    <property type="project" value="UniProtKB-KW"/>
</dbReference>
<dbReference type="Pfam" id="PF00057">
    <property type="entry name" value="Ldl_recept_a"/>
    <property type="match status" value="1"/>
</dbReference>
<dbReference type="PROSITE" id="PS00135">
    <property type="entry name" value="TRYPSIN_SER"/>
    <property type="match status" value="1"/>
</dbReference>
<evidence type="ECO:0000256" key="9">
    <source>
        <dbReference type="ARBA" id="ARBA00022737"/>
    </source>
</evidence>
<keyword evidence="11 19" id="KW-0720">Serine protease</keyword>
<dbReference type="PROSITE" id="PS01209">
    <property type="entry name" value="LDLRA_1"/>
    <property type="match status" value="2"/>
</dbReference>
<protein>
    <recommendedName>
        <fullName evidence="3">Neurotrypsin</fullName>
    </recommendedName>
    <alternativeName>
        <fullName evidence="15">Serine protease 12</fullName>
    </alternativeName>
</protein>
<evidence type="ECO:0000256" key="4">
    <source>
        <dbReference type="ARBA" id="ARBA00022525"/>
    </source>
</evidence>
<dbReference type="Gene3D" id="3.50.4.10">
    <property type="entry name" value="Hepatocyte Growth Factor"/>
    <property type="match status" value="1"/>
</dbReference>
<dbReference type="InterPro" id="IPR018114">
    <property type="entry name" value="TRYPSIN_HIS"/>
</dbReference>
<evidence type="ECO:0000256" key="18">
    <source>
        <dbReference type="PROSITE-ProRule" id="PRU00196"/>
    </source>
</evidence>
<evidence type="ECO:0000256" key="12">
    <source>
        <dbReference type="ARBA" id="ARBA00023157"/>
    </source>
</evidence>
<evidence type="ECO:0000256" key="8">
    <source>
        <dbReference type="ARBA" id="ARBA00022729"/>
    </source>
</evidence>
<sequence length="1145" mass="125987">VDRMNDLNTSKQPFGALRLCPKIGELKEMRTQDTNSDPAEGGAGGRQEAYRGLLRAVRGFMNAGLIEVYRAGRWGLVCDDAWDVRDANVACRQLGFKQGATSAPGEAYYGMPQGRWEDKDILMDDVECSGSEVSLQHCDYTAQHDCRVNEAASVVCQANTGCSDGWVSGPDGCYKFFGGAKNYKAASAKCASMNASLVSIETAAENHFLSNLITLTASDTEHLWYTAARNTKRQWKWYRNVFRVPKSPKRRSRTRTQRAAVEFTNWFPGWMPSEFGQEPTSKKGHTCVVLTDRYELPNGTVASADYYFWKAERCRQRGATISFICEKTAEPQPQECYNGIGDDYRGFMAHTDIGTPCIDWNLAGLNEDTHPGKGLGEHNYCRNPDDDQRPWCWVARGKCIPERYQCDGEDDCDTGEDELDCEYPSESFEAYEGRSPQQELTNLTYMNVPLETCASFCMENTYFLCMSFLYNADERQCQLLDTTGGQPVHLIPSDYYSYYILRSEAVSLFNQAKCKVFSAGTDLETLRNVLGAVRASISAEFGVGEGEILLDEVQCRGNESSLQDCRASPWKQHNCQAFEAAGVECQSLKTCEVSEFKCSNAEPALCVEASEVCDGFPTCPDASDEADCEVHVELVNGTSRYEGRVEVVRNGVRGTVCDDEWGQEEADVICRMMGYRHGGEALARAAFGQGEGVIWMDELACTGSEKSLADCPHPGWTVNDCSHLEDAGVRLKVYLVDGQSPNEGRVELQVGGYRGTICDDSWDNRDAGVVCRMAGYTNGGLAVSKAAYGEGDPAYPILLDEVDCQGDESDVMKCGHLGFGNHNCGHYEDAGVVCIVPNTGGDGQPGPNQAGGTPHTSILDDAQCGLRPAVLHRRKRQVTAPGSNWTLPPVEVEEPRFEKIVGGDMAQHGMYPWQVGIQKIYNIYANGDKLVGHWCGGTIINRHWILSAAHCFKTLAKSRVMIKVGDHGQKEDDEGEQKFEVEELIMHAGYDRDSHDNDIALLKVKSADGQGIKFNDYTQPACLPAAGTIYTSGLQCHISGWGETGSGYPNILRAAKVPLQPFSTCMYLYKGGLTRRMLCAGYLEGGVDTCQGDSGGPLVCELNGAYTLLGVTSWGFDCAKPNAPGVYARVTEFISWIEDNIRRHS</sequence>
<evidence type="ECO:0000256" key="19">
    <source>
        <dbReference type="RuleBase" id="RU363034"/>
    </source>
</evidence>
<proteinExistence type="predicted"/>
<dbReference type="FunFam" id="3.10.250.10:FF:000007">
    <property type="entry name" value="Soluble scavenger receptor cysteine-rich domain-containing protein SSC5D"/>
    <property type="match status" value="1"/>
</dbReference>
<dbReference type="PROSITE" id="PS00021">
    <property type="entry name" value="KRINGLE_1"/>
    <property type="match status" value="1"/>
</dbReference>
<dbReference type="InterPro" id="IPR033116">
    <property type="entry name" value="TRYPSIN_SER"/>
</dbReference>
<keyword evidence="12 18" id="KW-1015">Disulfide bond</keyword>
<dbReference type="Proteomes" id="UP001519460">
    <property type="component" value="Unassembled WGS sequence"/>
</dbReference>
<feature type="domain" description="Peptidase S1" evidence="22">
    <location>
        <begin position="900"/>
        <end position="1142"/>
    </location>
</feature>
<feature type="domain" description="SRCR" evidence="23">
    <location>
        <begin position="54"/>
        <end position="157"/>
    </location>
</feature>
<evidence type="ECO:0000313" key="26">
    <source>
        <dbReference type="Proteomes" id="UP001519460"/>
    </source>
</evidence>
<feature type="disulfide bond" evidence="18">
    <location>
        <begin position="555"/>
        <end position="565"/>
    </location>
</feature>
<feature type="disulfide bond" evidence="18">
    <location>
        <begin position="657"/>
        <end position="721"/>
    </location>
</feature>
<dbReference type="SUPFAM" id="SSF57424">
    <property type="entry name" value="LDL receptor-like module"/>
    <property type="match status" value="2"/>
</dbReference>
<dbReference type="AlphaFoldDB" id="A0ABD0K5Z0"/>
<dbReference type="Pfam" id="PF00051">
    <property type="entry name" value="Kringle"/>
    <property type="match status" value="1"/>
</dbReference>
<dbReference type="PROSITE" id="PS50068">
    <property type="entry name" value="LDLRA_2"/>
    <property type="match status" value="2"/>
</dbReference>
<keyword evidence="7" id="KW-0356">Hemostasis</keyword>
<dbReference type="SUPFAM" id="SSF57440">
    <property type="entry name" value="Kringle-like"/>
    <property type="match status" value="1"/>
</dbReference>
<dbReference type="PANTHER" id="PTHR48071:SF18">
    <property type="entry name" value="DELETED IN MALIGNANT BRAIN TUMORS 1 PROTEIN-RELATED"/>
    <property type="match status" value="1"/>
</dbReference>
<dbReference type="CDD" id="cd00190">
    <property type="entry name" value="Tryp_SPc"/>
    <property type="match status" value="1"/>
</dbReference>
<evidence type="ECO:0000256" key="10">
    <source>
        <dbReference type="ARBA" id="ARBA00022801"/>
    </source>
</evidence>
<dbReference type="InterPro" id="IPR023415">
    <property type="entry name" value="LDLR_class-A_CS"/>
</dbReference>
<comment type="caution">
    <text evidence="18">Lacks conserved residue(s) required for the propagation of feature annotation.</text>
</comment>
<evidence type="ECO:0000256" key="16">
    <source>
        <dbReference type="PROSITE-ProRule" id="PRU00121"/>
    </source>
</evidence>
<dbReference type="SMART" id="SM00202">
    <property type="entry name" value="SR"/>
    <property type="match status" value="4"/>
</dbReference>
<dbReference type="SMART" id="SM00020">
    <property type="entry name" value="Tryp_SPc"/>
    <property type="match status" value="1"/>
</dbReference>
<dbReference type="EMBL" id="JACVVK020000247">
    <property type="protein sequence ID" value="KAK7482293.1"/>
    <property type="molecule type" value="Genomic_DNA"/>
</dbReference>
<evidence type="ECO:0000256" key="17">
    <source>
        <dbReference type="PROSITE-ProRule" id="PRU00124"/>
    </source>
</evidence>
<dbReference type="PROSITE" id="PS50287">
    <property type="entry name" value="SRCR_2"/>
    <property type="match status" value="4"/>
</dbReference>
<dbReference type="GO" id="GO:0006508">
    <property type="term" value="P:proteolysis"/>
    <property type="evidence" value="ECO:0007669"/>
    <property type="project" value="UniProtKB-KW"/>
</dbReference>
<evidence type="ECO:0000256" key="6">
    <source>
        <dbReference type="ARBA" id="ARBA00022670"/>
    </source>
</evidence>
<keyword evidence="14" id="KW-0325">Glycoprotein</keyword>
<dbReference type="PROSITE" id="PS00420">
    <property type="entry name" value="SRCR_1"/>
    <property type="match status" value="1"/>
</dbReference>
<evidence type="ECO:0000256" key="3">
    <source>
        <dbReference type="ARBA" id="ARBA00017669"/>
    </source>
</evidence>
<evidence type="ECO:0000259" key="20">
    <source>
        <dbReference type="PROSITE" id="PS50041"/>
    </source>
</evidence>
<dbReference type="InterPro" id="IPR036772">
    <property type="entry name" value="SRCR-like_dom_sf"/>
</dbReference>
<dbReference type="CDD" id="cd00112">
    <property type="entry name" value="LDLa"/>
    <property type="match status" value="2"/>
</dbReference>
<accession>A0ABD0K5Z0</accession>
<dbReference type="Gene3D" id="3.10.100.10">
    <property type="entry name" value="Mannose-Binding Protein A, subunit A"/>
    <property type="match status" value="1"/>
</dbReference>
<dbReference type="SMART" id="SM00130">
    <property type="entry name" value="KR"/>
    <property type="match status" value="1"/>
</dbReference>
<organism evidence="25 26">
    <name type="scientific">Batillaria attramentaria</name>
    <dbReference type="NCBI Taxonomy" id="370345"/>
    <lineage>
        <taxon>Eukaryota</taxon>
        <taxon>Metazoa</taxon>
        <taxon>Spiralia</taxon>
        <taxon>Lophotrochozoa</taxon>
        <taxon>Mollusca</taxon>
        <taxon>Gastropoda</taxon>
        <taxon>Caenogastropoda</taxon>
        <taxon>Sorbeoconcha</taxon>
        <taxon>Cerithioidea</taxon>
        <taxon>Batillariidae</taxon>
        <taxon>Batillaria</taxon>
    </lineage>
</organism>
<dbReference type="InterPro" id="IPR000001">
    <property type="entry name" value="Kringle"/>
</dbReference>
<evidence type="ECO:0000256" key="1">
    <source>
        <dbReference type="ARBA" id="ARBA00002744"/>
    </source>
</evidence>
<dbReference type="InterPro" id="IPR016187">
    <property type="entry name" value="CTDL_fold"/>
</dbReference>
<dbReference type="Gene3D" id="2.40.10.10">
    <property type="entry name" value="Trypsin-like serine proteases"/>
    <property type="match status" value="1"/>
</dbReference>
<evidence type="ECO:0000256" key="7">
    <source>
        <dbReference type="ARBA" id="ARBA00022696"/>
    </source>
</evidence>
<evidence type="ECO:0000259" key="23">
    <source>
        <dbReference type="PROSITE" id="PS50287"/>
    </source>
</evidence>
<evidence type="ECO:0000259" key="22">
    <source>
        <dbReference type="PROSITE" id="PS50240"/>
    </source>
</evidence>
<dbReference type="SUPFAM" id="SSF50494">
    <property type="entry name" value="Trypsin-like serine proteases"/>
    <property type="match status" value="1"/>
</dbReference>
<dbReference type="InterPro" id="IPR001304">
    <property type="entry name" value="C-type_lectin-like"/>
</dbReference>
<feature type="disulfide bond" evidence="18">
    <location>
        <begin position="128"/>
        <end position="138"/>
    </location>
</feature>
<dbReference type="SMART" id="SM00473">
    <property type="entry name" value="PAN_AP"/>
    <property type="match status" value="1"/>
</dbReference>
<evidence type="ECO:0000256" key="15">
    <source>
        <dbReference type="ARBA" id="ARBA00030576"/>
    </source>
</evidence>
<dbReference type="InterPro" id="IPR036055">
    <property type="entry name" value="LDL_receptor-like_sf"/>
</dbReference>
<reference evidence="25 26" key="1">
    <citation type="journal article" date="2023" name="Sci. Data">
        <title>Genome assembly of the Korean intertidal mud-creeper Batillaria attramentaria.</title>
        <authorList>
            <person name="Patra A.K."/>
            <person name="Ho P.T."/>
            <person name="Jun S."/>
            <person name="Lee S.J."/>
            <person name="Kim Y."/>
            <person name="Won Y.J."/>
        </authorList>
    </citation>
    <scope>NUCLEOTIDE SEQUENCE [LARGE SCALE GENOMIC DNA]</scope>
    <source>
        <strain evidence="25">Wonlab-2016</strain>
    </source>
</reference>
<keyword evidence="26" id="KW-1185">Reference proteome</keyword>
<dbReference type="FunFam" id="3.10.250.10:FF:000006">
    <property type="entry name" value="neurotrypsin isoform X2"/>
    <property type="match status" value="1"/>
</dbReference>
<keyword evidence="9" id="KW-0677">Repeat</keyword>
<name>A0ABD0K5Z0_9CAEN</name>
<feature type="domain" description="SRCR" evidence="23">
    <location>
        <begin position="632"/>
        <end position="732"/>
    </location>
</feature>
<dbReference type="InterPro" id="IPR003609">
    <property type="entry name" value="Pan_app"/>
</dbReference>
<feature type="domain" description="C-type lectin" evidence="20">
    <location>
        <begin position="173"/>
        <end position="323"/>
    </location>
</feature>
<dbReference type="InterPro" id="IPR001314">
    <property type="entry name" value="Peptidase_S1A"/>
</dbReference>
<dbReference type="PRINTS" id="PR00722">
    <property type="entry name" value="CHYMOTRYPSIN"/>
</dbReference>
<dbReference type="PROSITE" id="PS50041">
    <property type="entry name" value="C_TYPE_LECTIN_2"/>
    <property type="match status" value="1"/>
</dbReference>
<dbReference type="PROSITE" id="PS00134">
    <property type="entry name" value="TRYPSIN_HIS"/>
    <property type="match status" value="1"/>
</dbReference>
<evidence type="ECO:0000256" key="13">
    <source>
        <dbReference type="ARBA" id="ARBA00023170"/>
    </source>
</evidence>
<keyword evidence="5 16" id="KW-0420">Kringle</keyword>
<dbReference type="InterPro" id="IPR043504">
    <property type="entry name" value="Peptidase_S1_PA_chymotrypsin"/>
</dbReference>
<keyword evidence="4" id="KW-0964">Secreted</keyword>
<dbReference type="Gene3D" id="2.40.20.10">
    <property type="entry name" value="Plasminogen Kringle 4"/>
    <property type="match status" value="1"/>
</dbReference>